<dbReference type="SMART" id="SM00028">
    <property type="entry name" value="TPR"/>
    <property type="match status" value="5"/>
</dbReference>
<keyword evidence="1" id="KW-0677">Repeat</keyword>
<dbReference type="Pfam" id="PF13432">
    <property type="entry name" value="TPR_16"/>
    <property type="match status" value="1"/>
</dbReference>
<dbReference type="Gene3D" id="1.25.40.10">
    <property type="entry name" value="Tetratricopeptide repeat domain"/>
    <property type="match status" value="2"/>
</dbReference>
<dbReference type="KEGG" id="psel:GM415_06830"/>
<dbReference type="Pfam" id="PF13181">
    <property type="entry name" value="TPR_8"/>
    <property type="match status" value="2"/>
</dbReference>
<keyword evidence="5" id="KW-1185">Reference proteome</keyword>
<feature type="repeat" description="TPR" evidence="3">
    <location>
        <begin position="249"/>
        <end position="282"/>
    </location>
</feature>
<dbReference type="SUPFAM" id="SSF48452">
    <property type="entry name" value="TPR-like"/>
    <property type="match status" value="1"/>
</dbReference>
<protein>
    <submittedName>
        <fullName evidence="4">Tetratricopeptide repeat protein</fullName>
    </submittedName>
</protein>
<sequence length="447" mass="50577">MAEKKYDGILYDYFEKQNGAVVLLSEDPYFKKTLSSTIFKIIGTKRDCLWTFEAVQPALKRIQQCDKDKVETVVFIERIVNDRPSTDTIITLKQLLPDLRIIVLVGETKRENIAYFYEIGVNNVISKPASMNNIIEKMAFTIRPQGKLSEYMSIGKRFLAAGKLKEALEVSDKILSIKADSPAGLMLRGDVFLEQGDHPKAVESYLKAHKSSHLYLEPLKKLAEAYRGVDDEQHLSYLNRLDKLSPLNIERKTDIGRVHLKNERHDQAEKYFDQAIDIATKEAMTMIGSVAEQISEAVGTASPELAEKYLTKVIETKKGSLSKDDITLFNKRGIALRGQGKWQEAIENYSHALKISPKDEGLLYNMGMAYYDGRKHREAAKCFDKALEANPEFFKHSAAVAANLGTVYADLRRMEEALLFFETATELAPDNKSIKARYKALREAMGK</sequence>
<dbReference type="InterPro" id="IPR011006">
    <property type="entry name" value="CheY-like_superfamily"/>
</dbReference>
<dbReference type="PROSITE" id="PS50005">
    <property type="entry name" value="TPR"/>
    <property type="match status" value="4"/>
</dbReference>
<dbReference type="RefSeq" id="WP_158947073.1">
    <property type="nucleotide sequence ID" value="NZ_CP046400.1"/>
</dbReference>
<proteinExistence type="predicted"/>
<feature type="repeat" description="TPR" evidence="3">
    <location>
        <begin position="326"/>
        <end position="359"/>
    </location>
</feature>
<reference evidence="4 5" key="1">
    <citation type="submission" date="2019-11" db="EMBL/GenBank/DDBJ databases">
        <authorList>
            <person name="Zheng R.K."/>
            <person name="Sun C.M."/>
        </authorList>
    </citation>
    <scope>NUCLEOTIDE SEQUENCE [LARGE SCALE GENOMIC DNA]</scope>
    <source>
        <strain evidence="4 5">SRB007</strain>
    </source>
</reference>
<organism evidence="4 5">
    <name type="scientific">Pseudodesulfovibrio cashew</name>
    <dbReference type="NCBI Taxonomy" id="2678688"/>
    <lineage>
        <taxon>Bacteria</taxon>
        <taxon>Pseudomonadati</taxon>
        <taxon>Thermodesulfobacteriota</taxon>
        <taxon>Desulfovibrionia</taxon>
        <taxon>Desulfovibrionales</taxon>
        <taxon>Desulfovibrionaceae</taxon>
    </lineage>
</organism>
<feature type="repeat" description="TPR" evidence="3">
    <location>
        <begin position="360"/>
        <end position="393"/>
    </location>
</feature>
<evidence type="ECO:0000313" key="5">
    <source>
        <dbReference type="Proteomes" id="UP000428328"/>
    </source>
</evidence>
<evidence type="ECO:0000313" key="4">
    <source>
        <dbReference type="EMBL" id="QGY39848.1"/>
    </source>
</evidence>
<dbReference type="SUPFAM" id="SSF52172">
    <property type="entry name" value="CheY-like"/>
    <property type="match status" value="1"/>
</dbReference>
<dbReference type="PANTHER" id="PTHR44943">
    <property type="entry name" value="CELLULOSE SYNTHASE OPERON PROTEIN C"/>
    <property type="match status" value="1"/>
</dbReference>
<dbReference type="EMBL" id="CP046400">
    <property type="protein sequence ID" value="QGY39848.1"/>
    <property type="molecule type" value="Genomic_DNA"/>
</dbReference>
<name>A0A6I6JFQ3_9BACT</name>
<dbReference type="Gene3D" id="3.40.50.2300">
    <property type="match status" value="1"/>
</dbReference>
<dbReference type="PANTHER" id="PTHR44943:SF8">
    <property type="entry name" value="TPR REPEAT-CONTAINING PROTEIN MJ0263"/>
    <property type="match status" value="1"/>
</dbReference>
<evidence type="ECO:0000256" key="2">
    <source>
        <dbReference type="ARBA" id="ARBA00022803"/>
    </source>
</evidence>
<dbReference type="InterPro" id="IPR011990">
    <property type="entry name" value="TPR-like_helical_dom_sf"/>
</dbReference>
<evidence type="ECO:0000256" key="1">
    <source>
        <dbReference type="ARBA" id="ARBA00022737"/>
    </source>
</evidence>
<accession>A0A6I6JFQ3</accession>
<evidence type="ECO:0000256" key="3">
    <source>
        <dbReference type="PROSITE-ProRule" id="PRU00339"/>
    </source>
</evidence>
<dbReference type="InterPro" id="IPR019734">
    <property type="entry name" value="TPR_rpt"/>
</dbReference>
<dbReference type="InterPro" id="IPR051685">
    <property type="entry name" value="Ycf3/AcsC/BcsC/TPR_MFPF"/>
</dbReference>
<feature type="repeat" description="TPR" evidence="3">
    <location>
        <begin position="398"/>
        <end position="431"/>
    </location>
</feature>
<dbReference type="PROSITE" id="PS50293">
    <property type="entry name" value="TPR_REGION"/>
    <property type="match status" value="1"/>
</dbReference>
<dbReference type="AlphaFoldDB" id="A0A6I6JFQ3"/>
<dbReference type="Pfam" id="PF13414">
    <property type="entry name" value="TPR_11"/>
    <property type="match status" value="1"/>
</dbReference>
<keyword evidence="2 3" id="KW-0802">TPR repeat</keyword>
<dbReference type="Proteomes" id="UP000428328">
    <property type="component" value="Chromosome"/>
</dbReference>
<gene>
    <name evidence="4" type="ORF">GM415_06830</name>
</gene>